<comment type="subcellular location">
    <subcellularLocation>
        <location evidence="1">Cell membrane</location>
        <topology evidence="1">Multi-pass membrane protein</topology>
    </subcellularLocation>
</comment>
<dbReference type="EMBL" id="FRFD01000007">
    <property type="protein sequence ID" value="SHO50253.1"/>
    <property type="molecule type" value="Genomic_DNA"/>
</dbReference>
<evidence type="ECO:0000256" key="5">
    <source>
        <dbReference type="ARBA" id="ARBA00022989"/>
    </source>
</evidence>
<feature type="transmembrane region" description="Helical" evidence="7">
    <location>
        <begin position="199"/>
        <end position="222"/>
    </location>
</feature>
<dbReference type="PANTHER" id="PTHR40074">
    <property type="entry name" value="O-ACETYLTRANSFERASE WECH"/>
    <property type="match status" value="1"/>
</dbReference>
<dbReference type="PANTHER" id="PTHR40074:SF2">
    <property type="entry name" value="O-ACETYLTRANSFERASE WECH"/>
    <property type="match status" value="1"/>
</dbReference>
<feature type="transmembrane region" description="Helical" evidence="7">
    <location>
        <begin position="21"/>
        <end position="43"/>
    </location>
</feature>
<keyword evidence="9" id="KW-0808">Transferase</keyword>
<dbReference type="AlphaFoldDB" id="A0A1M7YCB2"/>
<keyword evidence="5 7" id="KW-1133">Transmembrane helix</keyword>
<accession>A0A1M7YCB2</accession>
<evidence type="ECO:0000256" key="3">
    <source>
        <dbReference type="ARBA" id="ARBA00022475"/>
    </source>
</evidence>
<dbReference type="RefSeq" id="WP_073589331.1">
    <property type="nucleotide sequence ID" value="NZ_FRFD01000007.1"/>
</dbReference>
<reference evidence="9 10" key="1">
    <citation type="submission" date="2016-12" db="EMBL/GenBank/DDBJ databases">
        <authorList>
            <person name="Song W.-J."/>
            <person name="Kurnit D.M."/>
        </authorList>
    </citation>
    <scope>NUCLEOTIDE SEQUENCE [LARGE SCALE GENOMIC DNA]</scope>
    <source>
        <strain evidence="9 10">DSM 12503</strain>
    </source>
</reference>
<evidence type="ECO:0000313" key="9">
    <source>
        <dbReference type="EMBL" id="SHO50253.1"/>
    </source>
</evidence>
<keyword evidence="9" id="KW-0012">Acyltransferase</keyword>
<proteinExistence type="inferred from homology"/>
<feature type="transmembrane region" description="Helical" evidence="7">
    <location>
        <begin position="234"/>
        <end position="253"/>
    </location>
</feature>
<keyword evidence="6 7" id="KW-0472">Membrane</keyword>
<evidence type="ECO:0000259" key="8">
    <source>
        <dbReference type="Pfam" id="PF01757"/>
    </source>
</evidence>
<feature type="transmembrane region" description="Helical" evidence="7">
    <location>
        <begin position="299"/>
        <end position="320"/>
    </location>
</feature>
<evidence type="ECO:0000256" key="6">
    <source>
        <dbReference type="ARBA" id="ARBA00023136"/>
    </source>
</evidence>
<organism evidence="9 10">
    <name type="scientific">Anaerocolumna xylanovorans DSM 12503</name>
    <dbReference type="NCBI Taxonomy" id="1121345"/>
    <lineage>
        <taxon>Bacteria</taxon>
        <taxon>Bacillati</taxon>
        <taxon>Bacillota</taxon>
        <taxon>Clostridia</taxon>
        <taxon>Lachnospirales</taxon>
        <taxon>Lachnospiraceae</taxon>
        <taxon>Anaerocolumna</taxon>
    </lineage>
</organism>
<evidence type="ECO:0000256" key="1">
    <source>
        <dbReference type="ARBA" id="ARBA00004651"/>
    </source>
</evidence>
<keyword evidence="3" id="KW-1003">Cell membrane</keyword>
<dbReference type="Pfam" id="PF01757">
    <property type="entry name" value="Acyl_transf_3"/>
    <property type="match status" value="1"/>
</dbReference>
<keyword evidence="4 7" id="KW-0812">Transmembrane</keyword>
<comment type="similarity">
    <text evidence="2">Belongs to the acyltransferase 3 family.</text>
</comment>
<feature type="transmembrane region" description="Helical" evidence="7">
    <location>
        <begin position="332"/>
        <end position="355"/>
    </location>
</feature>
<feature type="transmembrane region" description="Helical" evidence="7">
    <location>
        <begin position="138"/>
        <end position="158"/>
    </location>
</feature>
<dbReference type="STRING" id="1121345.SAMN02745217_02657"/>
<evidence type="ECO:0000256" key="7">
    <source>
        <dbReference type="SAM" id="Phobius"/>
    </source>
</evidence>
<feature type="transmembrane region" description="Helical" evidence="7">
    <location>
        <begin position="170"/>
        <end position="193"/>
    </location>
</feature>
<feature type="transmembrane region" description="Helical" evidence="7">
    <location>
        <begin position="49"/>
        <end position="77"/>
    </location>
</feature>
<name>A0A1M7YCB2_9FIRM</name>
<evidence type="ECO:0000313" key="10">
    <source>
        <dbReference type="Proteomes" id="UP000184612"/>
    </source>
</evidence>
<dbReference type="OrthoDB" id="9810469at2"/>
<keyword evidence="10" id="KW-1185">Reference proteome</keyword>
<sequence>MKRKTIINEQAAKARIYYLDILRVLSILAVITIHVTATNVSAIRNMDTFHWWFVNILNSFSRSAVPIFFMISGALLLGNEKNGNIKEFLKKRLPRIGIPFLVWSIVYCVLKHYVIEPDYPGIFSFGKIMVKEILQDSVYHHLWFVYIMLAMYFVIPFVNKIIKNAAKEELQFFIVMWFFVTIAYTTFQGIYYIKTEQYFYIRFLDIPFYSGYLGFFILGYYLKNQEFSKKMRGIIYAAGGSAMLAAPILTYLITRGKDVLNELFYGNFSITTFLSAVAVFILFKNIAWEEKINKRLMRLIISMSEATFGIYLIHLLVQIYLVRCIETSSKSIAAFASVSDVVTIAAVFMISFFIVKLINLNSRISKILFG</sequence>
<dbReference type="InterPro" id="IPR002656">
    <property type="entry name" value="Acyl_transf_3_dom"/>
</dbReference>
<dbReference type="Proteomes" id="UP000184612">
    <property type="component" value="Unassembled WGS sequence"/>
</dbReference>
<feature type="transmembrane region" description="Helical" evidence="7">
    <location>
        <begin position="98"/>
        <end position="115"/>
    </location>
</feature>
<protein>
    <submittedName>
        <fullName evidence="9">Surface polysaccharide O-acyltransferase, integral membrane enzyme</fullName>
    </submittedName>
</protein>
<dbReference type="GO" id="GO:0005886">
    <property type="term" value="C:plasma membrane"/>
    <property type="evidence" value="ECO:0007669"/>
    <property type="project" value="UniProtKB-SubCell"/>
</dbReference>
<evidence type="ECO:0000256" key="2">
    <source>
        <dbReference type="ARBA" id="ARBA00007400"/>
    </source>
</evidence>
<evidence type="ECO:0000256" key="4">
    <source>
        <dbReference type="ARBA" id="ARBA00022692"/>
    </source>
</evidence>
<gene>
    <name evidence="9" type="ORF">SAMN02745217_02657</name>
</gene>
<feature type="domain" description="Acyltransferase 3" evidence="8">
    <location>
        <begin position="16"/>
        <end position="347"/>
    </location>
</feature>
<dbReference type="GO" id="GO:0016413">
    <property type="term" value="F:O-acetyltransferase activity"/>
    <property type="evidence" value="ECO:0007669"/>
    <property type="project" value="TreeGrafter"/>
</dbReference>
<dbReference type="GO" id="GO:0009246">
    <property type="term" value="P:enterobacterial common antigen biosynthetic process"/>
    <property type="evidence" value="ECO:0007669"/>
    <property type="project" value="TreeGrafter"/>
</dbReference>
<feature type="transmembrane region" description="Helical" evidence="7">
    <location>
        <begin position="265"/>
        <end position="287"/>
    </location>
</feature>